<dbReference type="PROSITE" id="PS50110">
    <property type="entry name" value="RESPONSE_REGULATORY"/>
    <property type="match status" value="1"/>
</dbReference>
<keyword evidence="1 6" id="KW-0597">Phosphoprotein</keyword>
<dbReference type="InterPro" id="IPR001789">
    <property type="entry name" value="Sig_transdc_resp-reg_receiver"/>
</dbReference>
<evidence type="ECO:0000256" key="4">
    <source>
        <dbReference type="ARBA" id="ARBA00023125"/>
    </source>
</evidence>
<dbReference type="InterPro" id="IPR001867">
    <property type="entry name" value="OmpR/PhoB-type_DNA-bd"/>
</dbReference>
<organism evidence="10 11">
    <name type="scientific">Niallia hominis</name>
    <dbReference type="NCBI Taxonomy" id="3133173"/>
    <lineage>
        <taxon>Bacteria</taxon>
        <taxon>Bacillati</taxon>
        <taxon>Bacillota</taxon>
        <taxon>Bacilli</taxon>
        <taxon>Bacillales</taxon>
        <taxon>Bacillaceae</taxon>
        <taxon>Niallia</taxon>
    </lineage>
</organism>
<dbReference type="SMART" id="SM00448">
    <property type="entry name" value="REC"/>
    <property type="match status" value="1"/>
</dbReference>
<feature type="DNA-binding region" description="OmpR/PhoB-type" evidence="7">
    <location>
        <begin position="126"/>
        <end position="224"/>
    </location>
</feature>
<dbReference type="Gene3D" id="3.40.50.2300">
    <property type="match status" value="1"/>
</dbReference>
<dbReference type="SUPFAM" id="SSF52172">
    <property type="entry name" value="CheY-like"/>
    <property type="match status" value="1"/>
</dbReference>
<dbReference type="PANTHER" id="PTHR48111">
    <property type="entry name" value="REGULATOR OF RPOS"/>
    <property type="match status" value="1"/>
</dbReference>
<dbReference type="SMART" id="SM00862">
    <property type="entry name" value="Trans_reg_C"/>
    <property type="match status" value="1"/>
</dbReference>
<keyword evidence="2" id="KW-0902">Two-component regulatory system</keyword>
<evidence type="ECO:0000256" key="3">
    <source>
        <dbReference type="ARBA" id="ARBA00023015"/>
    </source>
</evidence>
<dbReference type="PROSITE" id="PS51755">
    <property type="entry name" value="OMPR_PHOB"/>
    <property type="match status" value="1"/>
</dbReference>
<evidence type="ECO:0000259" key="8">
    <source>
        <dbReference type="PROSITE" id="PS50110"/>
    </source>
</evidence>
<keyword evidence="5" id="KW-0804">Transcription</keyword>
<dbReference type="InterPro" id="IPR011006">
    <property type="entry name" value="CheY-like_superfamily"/>
</dbReference>
<protein>
    <submittedName>
        <fullName evidence="10">Response regulator transcription factor</fullName>
    </submittedName>
</protein>
<evidence type="ECO:0000256" key="2">
    <source>
        <dbReference type="ARBA" id="ARBA00023012"/>
    </source>
</evidence>
<dbReference type="PANTHER" id="PTHR48111:SF22">
    <property type="entry name" value="REGULATOR OF RPOS"/>
    <property type="match status" value="1"/>
</dbReference>
<dbReference type="Proteomes" id="UP001465426">
    <property type="component" value="Unassembled WGS sequence"/>
</dbReference>
<keyword evidence="11" id="KW-1185">Reference proteome</keyword>
<feature type="domain" description="OmpR/PhoB-type" evidence="9">
    <location>
        <begin position="126"/>
        <end position="224"/>
    </location>
</feature>
<dbReference type="Pfam" id="PF00072">
    <property type="entry name" value="Response_reg"/>
    <property type="match status" value="1"/>
</dbReference>
<dbReference type="CDD" id="cd17627">
    <property type="entry name" value="REC_OmpR_PrrA-like"/>
    <property type="match status" value="1"/>
</dbReference>
<evidence type="ECO:0000313" key="11">
    <source>
        <dbReference type="Proteomes" id="UP001465426"/>
    </source>
</evidence>
<keyword evidence="4 7" id="KW-0238">DNA-binding</keyword>
<evidence type="ECO:0000256" key="1">
    <source>
        <dbReference type="ARBA" id="ARBA00022553"/>
    </source>
</evidence>
<dbReference type="RefSeq" id="WP_031539149.1">
    <property type="nucleotide sequence ID" value="NZ_JBBMFN010000041.1"/>
</dbReference>
<dbReference type="Gene3D" id="1.10.10.10">
    <property type="entry name" value="Winged helix-like DNA-binding domain superfamily/Winged helix DNA-binding domain"/>
    <property type="match status" value="1"/>
</dbReference>
<accession>A0ABV1F105</accession>
<name>A0ABV1F105_9BACI</name>
<dbReference type="EMBL" id="JBBMFN010000041">
    <property type="protein sequence ID" value="MEQ2467053.1"/>
    <property type="molecule type" value="Genomic_DNA"/>
</dbReference>
<evidence type="ECO:0000256" key="5">
    <source>
        <dbReference type="ARBA" id="ARBA00023163"/>
    </source>
</evidence>
<evidence type="ECO:0000256" key="6">
    <source>
        <dbReference type="PROSITE-ProRule" id="PRU00169"/>
    </source>
</evidence>
<feature type="modified residue" description="4-aspartylphosphate" evidence="6">
    <location>
        <position position="53"/>
    </location>
</feature>
<reference evidence="10 11" key="1">
    <citation type="submission" date="2024-03" db="EMBL/GenBank/DDBJ databases">
        <title>Human intestinal bacterial collection.</title>
        <authorList>
            <person name="Pauvert C."/>
            <person name="Hitch T.C.A."/>
            <person name="Clavel T."/>
        </authorList>
    </citation>
    <scope>NUCLEOTIDE SEQUENCE [LARGE SCALE GENOMIC DNA]</scope>
    <source>
        <strain evidence="10 11">CLA-SR-H024</strain>
    </source>
</reference>
<dbReference type="CDD" id="cd00383">
    <property type="entry name" value="trans_reg_C"/>
    <property type="match status" value="1"/>
</dbReference>
<dbReference type="InterPro" id="IPR039420">
    <property type="entry name" value="WalR-like"/>
</dbReference>
<dbReference type="Gene3D" id="6.10.250.690">
    <property type="match status" value="1"/>
</dbReference>
<proteinExistence type="predicted"/>
<dbReference type="Pfam" id="PF00486">
    <property type="entry name" value="Trans_reg_C"/>
    <property type="match status" value="1"/>
</dbReference>
<evidence type="ECO:0000313" key="10">
    <source>
        <dbReference type="EMBL" id="MEQ2467053.1"/>
    </source>
</evidence>
<dbReference type="InterPro" id="IPR036388">
    <property type="entry name" value="WH-like_DNA-bd_sf"/>
</dbReference>
<gene>
    <name evidence="10" type="ORF">WMO63_15465</name>
</gene>
<keyword evidence="3" id="KW-0805">Transcription regulation</keyword>
<evidence type="ECO:0000259" key="9">
    <source>
        <dbReference type="PROSITE" id="PS51755"/>
    </source>
</evidence>
<evidence type="ECO:0000256" key="7">
    <source>
        <dbReference type="PROSITE-ProRule" id="PRU01091"/>
    </source>
</evidence>
<comment type="caution">
    <text evidence="10">The sequence shown here is derived from an EMBL/GenBank/DDBJ whole genome shotgun (WGS) entry which is preliminary data.</text>
</comment>
<feature type="domain" description="Response regulatory" evidence="8">
    <location>
        <begin position="4"/>
        <end position="117"/>
    </location>
</feature>
<sequence>MNAKIIVIDDDTKITSMIRRGLTFEGYDVIVANNGREGLMMILDQSPDLVILDVMMPGIDGLEVCRRLRKDGNIPILMVTGRDSVADRVEGLETGADDYLIKPFAFEELVARIKALLRRTDNINTGDYIHFADLTLDLASRSAERNGRSIELSTTEFNLLELFMQNPKRVLPRELIMEKVWGYNFQGESNVLEVYVGYLRHKLELNKEKRLIHTVRGSGYVMKE</sequence>